<dbReference type="PANTHER" id="PTHR22946">
    <property type="entry name" value="DIENELACTONE HYDROLASE DOMAIN-CONTAINING PROTEIN-RELATED"/>
    <property type="match status" value="1"/>
</dbReference>
<dbReference type="InterPro" id="IPR050261">
    <property type="entry name" value="FrsA_esterase"/>
</dbReference>
<dbReference type="InterPro" id="IPR029058">
    <property type="entry name" value="AB_hydrolase_fold"/>
</dbReference>
<dbReference type="Pfam" id="PF12146">
    <property type="entry name" value="Hydrolase_4"/>
    <property type="match status" value="1"/>
</dbReference>
<keyword evidence="1 3" id="KW-0378">Hydrolase</keyword>
<sequence>MITEEKIYIGDIPCLKIEGHEKVKGVIIFYHGWSSTKELQSLRGHILAAYGYDVLIPEAIYHGERGLIDYDENPRAYKRFWETIFRNLEEARQLIDYAQAWQPHVPLAVMGHSLGGFTALGVLTWYSEVVTAVSMNGSGWWDESERRLRAELPLKPMDFLPELQEKIACFDPYTHVNQLSGRSVLALTAGDDDTVNPAAETFYMDRLYQYAGVRSRYITYPGLKHFVTTNMMQDAISWLEDILA</sequence>
<dbReference type="PANTHER" id="PTHR22946:SF9">
    <property type="entry name" value="POLYKETIDE TRANSFERASE AF380"/>
    <property type="match status" value="1"/>
</dbReference>
<gene>
    <name evidence="3" type="ORF">H8J70_06940</name>
</gene>
<dbReference type="SUPFAM" id="SSF53474">
    <property type="entry name" value="alpha/beta-Hydrolases"/>
    <property type="match status" value="1"/>
</dbReference>
<feature type="domain" description="Serine aminopeptidase S33" evidence="2">
    <location>
        <begin position="22"/>
        <end position="132"/>
    </location>
</feature>
<dbReference type="Gene3D" id="3.40.50.1820">
    <property type="entry name" value="alpha/beta hydrolase"/>
    <property type="match status" value="1"/>
</dbReference>
<keyword evidence="4" id="KW-1185">Reference proteome</keyword>
<dbReference type="EMBL" id="JACOGK010000017">
    <property type="protein sequence ID" value="MBC3536982.1"/>
    <property type="molecule type" value="Genomic_DNA"/>
</dbReference>
<name>A0ABR6VI53_9FIRM</name>
<evidence type="ECO:0000259" key="2">
    <source>
        <dbReference type="Pfam" id="PF12146"/>
    </source>
</evidence>
<accession>A0ABR6VI53</accession>
<evidence type="ECO:0000256" key="1">
    <source>
        <dbReference type="ARBA" id="ARBA00022801"/>
    </source>
</evidence>
<evidence type="ECO:0000313" key="4">
    <source>
        <dbReference type="Proteomes" id="UP000606870"/>
    </source>
</evidence>
<protein>
    <submittedName>
        <fullName evidence="3">Alpha/beta hydrolase</fullName>
    </submittedName>
</protein>
<organism evidence="3 4">
    <name type="scientific">Megasphaera hominis</name>
    <dbReference type="NCBI Taxonomy" id="159836"/>
    <lineage>
        <taxon>Bacteria</taxon>
        <taxon>Bacillati</taxon>
        <taxon>Bacillota</taxon>
        <taxon>Negativicutes</taxon>
        <taxon>Veillonellales</taxon>
        <taxon>Veillonellaceae</taxon>
        <taxon>Megasphaera</taxon>
    </lineage>
</organism>
<evidence type="ECO:0000313" key="3">
    <source>
        <dbReference type="EMBL" id="MBC3536982.1"/>
    </source>
</evidence>
<reference evidence="3 4" key="1">
    <citation type="submission" date="2020-08" db="EMBL/GenBank/DDBJ databases">
        <authorList>
            <person name="Liu C."/>
            <person name="Sun Q."/>
        </authorList>
    </citation>
    <scope>NUCLEOTIDE SEQUENCE [LARGE SCALE GENOMIC DNA]</scope>
    <source>
        <strain evidence="3 4">NSJ-59</strain>
    </source>
</reference>
<proteinExistence type="predicted"/>
<dbReference type="GO" id="GO:0016787">
    <property type="term" value="F:hydrolase activity"/>
    <property type="evidence" value="ECO:0007669"/>
    <property type="project" value="UniProtKB-KW"/>
</dbReference>
<comment type="caution">
    <text evidence="3">The sequence shown here is derived from an EMBL/GenBank/DDBJ whole genome shotgun (WGS) entry which is preliminary data.</text>
</comment>
<dbReference type="InterPro" id="IPR022742">
    <property type="entry name" value="Hydrolase_4"/>
</dbReference>
<dbReference type="RefSeq" id="WP_186503138.1">
    <property type="nucleotide sequence ID" value="NZ_JACOGK010000017.1"/>
</dbReference>
<dbReference type="Proteomes" id="UP000606870">
    <property type="component" value="Unassembled WGS sequence"/>
</dbReference>